<keyword evidence="4 10" id="KW-0812">Transmembrane</keyword>
<feature type="transmembrane region" description="Helical" evidence="10">
    <location>
        <begin position="12"/>
        <end position="31"/>
    </location>
</feature>
<feature type="transmembrane region" description="Helical" evidence="10">
    <location>
        <begin position="497"/>
        <end position="518"/>
    </location>
</feature>
<evidence type="ECO:0000313" key="11">
    <source>
        <dbReference type="EMBL" id="SSD61838.1"/>
    </source>
</evidence>
<dbReference type="EMBL" id="UFAJ01000928">
    <property type="protein sequence ID" value="SSD61838.1"/>
    <property type="molecule type" value="Genomic_DNA"/>
</dbReference>
<dbReference type="InterPro" id="IPR007594">
    <property type="entry name" value="RFT1"/>
</dbReference>
<dbReference type="PANTHER" id="PTHR13117">
    <property type="entry name" value="ENDOPLASMIC RETICULUM MULTISPAN TRANSMEMBRANE PROTEIN-RELATED"/>
    <property type="match status" value="1"/>
</dbReference>
<dbReference type="Proteomes" id="UP000262825">
    <property type="component" value="Unassembled WGS sequence"/>
</dbReference>
<evidence type="ECO:0000313" key="12">
    <source>
        <dbReference type="Proteomes" id="UP000262825"/>
    </source>
</evidence>
<feature type="transmembrane region" description="Helical" evidence="10">
    <location>
        <begin position="390"/>
        <end position="411"/>
    </location>
</feature>
<evidence type="ECO:0000256" key="8">
    <source>
        <dbReference type="ARBA" id="ARBA00044793"/>
    </source>
</evidence>
<proteinExistence type="inferred from homology"/>
<feature type="transmembrane region" description="Helical" evidence="10">
    <location>
        <begin position="539"/>
        <end position="557"/>
    </location>
</feature>
<evidence type="ECO:0000256" key="7">
    <source>
        <dbReference type="ARBA" id="ARBA00023136"/>
    </source>
</evidence>
<name>A0A376BAX9_9ASCO</name>
<comment type="similarity">
    <text evidence="3 10">Belongs to the RFT1 family.</text>
</comment>
<evidence type="ECO:0000256" key="4">
    <source>
        <dbReference type="ARBA" id="ARBA00022692"/>
    </source>
</evidence>
<evidence type="ECO:0000256" key="2">
    <source>
        <dbReference type="ARBA" id="ARBA00004922"/>
    </source>
</evidence>
<reference evidence="12" key="1">
    <citation type="submission" date="2018-06" db="EMBL/GenBank/DDBJ databases">
        <authorList>
            <person name="Guldener U."/>
        </authorList>
    </citation>
    <scope>NUCLEOTIDE SEQUENCE [LARGE SCALE GENOMIC DNA]</scope>
    <source>
        <strain evidence="12">UTAD17</strain>
    </source>
</reference>
<keyword evidence="7 10" id="KW-0472">Membrane</keyword>
<feature type="transmembrane region" description="Helical" evidence="10">
    <location>
        <begin position="148"/>
        <end position="166"/>
    </location>
</feature>
<organism evidence="11 12">
    <name type="scientific">Saccharomycodes ludwigii</name>
    <dbReference type="NCBI Taxonomy" id="36035"/>
    <lineage>
        <taxon>Eukaryota</taxon>
        <taxon>Fungi</taxon>
        <taxon>Dikarya</taxon>
        <taxon>Ascomycota</taxon>
        <taxon>Saccharomycotina</taxon>
        <taxon>Saccharomycetes</taxon>
        <taxon>Saccharomycodales</taxon>
        <taxon>Saccharomycodaceae</taxon>
        <taxon>Saccharomycodes</taxon>
    </lineage>
</organism>
<evidence type="ECO:0000256" key="1">
    <source>
        <dbReference type="ARBA" id="ARBA00004477"/>
    </source>
</evidence>
<accession>A0A376BAX9</accession>
<evidence type="ECO:0000256" key="3">
    <source>
        <dbReference type="ARBA" id="ARBA00010288"/>
    </source>
</evidence>
<dbReference type="GO" id="GO:0005789">
    <property type="term" value="C:endoplasmic reticulum membrane"/>
    <property type="evidence" value="ECO:0007669"/>
    <property type="project" value="UniProtKB-SubCell"/>
</dbReference>
<keyword evidence="12" id="KW-1185">Reference proteome</keyword>
<feature type="transmembrane region" description="Helical" evidence="10">
    <location>
        <begin position="116"/>
        <end position="136"/>
    </location>
</feature>
<feature type="transmembrane region" description="Helical" evidence="10">
    <location>
        <begin position="43"/>
        <end position="61"/>
    </location>
</feature>
<sequence>MRDESILVKSTKGVTFLMFTQLFTKILTFLLNNLLIRYLSPKIFGITAFLAFLQSTALFFSREAIRLSTLRISNSNVREKQQENDELSYNSNNNHTDSDAEIYDYDNNVFQSIINFSYIPIAIGFPLSLILVFWQYNKLNDYFINLPYFTLSIFILWCSIIIELLVEPFYNINQFMLNYKTRSQYEGIAVTSSCIINFLVVYLHEHNHNKMLSISPSSSSTSSSSSSTSLAELGNGHDIFSEEGIAILAFAFGKLFNSITLLVLYYRNYLTSFKPYRKFQLKLVRIKHGGSGNNAGSNSLTGYYFENNIIEHFKKVYFQLCFKHLLTEGDKLIINSLCTVEEQGIYSLLSNYGSLVTRLIFAPIEETLRLFLTRLLINKTNHNLKLSMEVLINITTFYLYLTIIIVIFGPINSSYMMRYLIGSKWSSTSVLETIRVYCFYLPFLSLNGILEAFFQSVADGDQILKHSYLMMLLSGVFLLNSWILIEKMKLSLEGLIYSNIINMVLRIGYCVLFINKFYKELFSGKSSLIVNFKNFKKTIILSGIIGVFDWYFLGGYTKNVKELVINIGLAMLIVFFIIYNERKMILSFVKFRREKTN</sequence>
<feature type="transmembrane region" description="Helical" evidence="10">
    <location>
        <begin position="466"/>
        <end position="485"/>
    </location>
</feature>
<evidence type="ECO:0000256" key="6">
    <source>
        <dbReference type="ARBA" id="ARBA00022989"/>
    </source>
</evidence>
<comment type="subcellular location">
    <subcellularLocation>
        <location evidence="1 10">Endoplasmic reticulum membrane</location>
        <topology evidence="1 10">Multi-pass membrane protein</topology>
    </subcellularLocation>
</comment>
<evidence type="ECO:0000256" key="10">
    <source>
        <dbReference type="RuleBase" id="RU365067"/>
    </source>
</evidence>
<dbReference type="OrthoDB" id="9979195at2759"/>
<keyword evidence="10" id="KW-0813">Transport</keyword>
<dbReference type="Pfam" id="PF04506">
    <property type="entry name" value="Rft-1"/>
    <property type="match status" value="1"/>
</dbReference>
<feature type="transmembrane region" description="Helical" evidence="10">
    <location>
        <begin position="434"/>
        <end position="454"/>
    </location>
</feature>
<dbReference type="GO" id="GO:0034203">
    <property type="term" value="P:glycolipid translocation"/>
    <property type="evidence" value="ECO:0007669"/>
    <property type="project" value="TreeGrafter"/>
</dbReference>
<evidence type="ECO:0000256" key="5">
    <source>
        <dbReference type="ARBA" id="ARBA00022824"/>
    </source>
</evidence>
<dbReference type="VEuPathDB" id="FungiDB:SCODWIG_03599"/>
<comment type="pathway">
    <text evidence="2">Protein modification; protein glycosylation.</text>
</comment>
<dbReference type="PANTHER" id="PTHR13117:SF5">
    <property type="entry name" value="PROTEIN RFT1 HOMOLOG"/>
    <property type="match status" value="1"/>
</dbReference>
<dbReference type="AlphaFoldDB" id="A0A376BAX9"/>
<comment type="function">
    <text evidence="9 10">Intramembrane glycolipid transporter that operates in the biosynthetic pathway of dolichol-linked oligosaccharides, the glycan precursors employed in protein asparagine (N)-glycosylation. The sequential addition of sugars to dolichol pyrophosphate produces dolichol-linked oligosaccharides containing fourteen sugars, including two GlcNAcs, nine mannoses and three glucoses. Once assembled, the oligosaccharide is transferred from the lipid to nascent proteins by oligosaccharyltransferases. The assembly of dolichol-linked oligosaccharides begins on the cytosolic side of the endoplasmic reticulum membrane and finishes in its lumen. RFT1 could mediate the translocation of the cytosolically oriented intermediate DolPP-GlcNAc2Man5, produced by ALG11, into the ER lumen where dolichol-linked oligosaccharides assembly continues. However, the intramembrane lipid transporter activity could not be confirmed in vitro.</text>
</comment>
<dbReference type="GO" id="GO:0006488">
    <property type="term" value="P:dolichol-linked oligosaccharide biosynthetic process"/>
    <property type="evidence" value="ECO:0007669"/>
    <property type="project" value="InterPro"/>
</dbReference>
<keyword evidence="6 10" id="KW-1133">Transmembrane helix</keyword>
<feature type="transmembrane region" description="Helical" evidence="10">
    <location>
        <begin position="563"/>
        <end position="580"/>
    </location>
</feature>
<feature type="transmembrane region" description="Helical" evidence="10">
    <location>
        <begin position="245"/>
        <end position="266"/>
    </location>
</feature>
<protein>
    <recommendedName>
        <fullName evidence="8 10">Man(5)GlcNAc(2)-PP-dolichol translocation protein RFT1</fullName>
    </recommendedName>
</protein>
<gene>
    <name evidence="11" type="ORF">SCODWIG_03599</name>
</gene>
<keyword evidence="5 10" id="KW-0256">Endoplasmic reticulum</keyword>
<feature type="transmembrane region" description="Helical" evidence="10">
    <location>
        <begin position="187"/>
        <end position="204"/>
    </location>
</feature>
<evidence type="ECO:0000256" key="9">
    <source>
        <dbReference type="ARBA" id="ARBA00045912"/>
    </source>
</evidence>